<dbReference type="EMBL" id="JAFNEN010000918">
    <property type="protein sequence ID" value="KAG8176095.1"/>
    <property type="molecule type" value="Genomic_DNA"/>
</dbReference>
<evidence type="ECO:0000313" key="2">
    <source>
        <dbReference type="EMBL" id="KAG8176095.1"/>
    </source>
</evidence>
<gene>
    <name evidence="2" type="ORF">JTE90_025553</name>
</gene>
<feature type="compositionally biased region" description="Acidic residues" evidence="1">
    <location>
        <begin position="30"/>
        <end position="39"/>
    </location>
</feature>
<accession>A0AAV6TVV4</accession>
<feature type="region of interest" description="Disordered" evidence="1">
    <location>
        <begin position="26"/>
        <end position="66"/>
    </location>
</feature>
<comment type="caution">
    <text evidence="2">The sequence shown here is derived from an EMBL/GenBank/DDBJ whole genome shotgun (WGS) entry which is preliminary data.</text>
</comment>
<name>A0AAV6TVV4_9ARAC</name>
<protein>
    <submittedName>
        <fullName evidence="2">Uncharacterized protein</fullName>
    </submittedName>
</protein>
<keyword evidence="3" id="KW-1185">Reference proteome</keyword>
<evidence type="ECO:0000313" key="3">
    <source>
        <dbReference type="Proteomes" id="UP000827092"/>
    </source>
</evidence>
<evidence type="ECO:0000256" key="1">
    <source>
        <dbReference type="SAM" id="MobiDB-lite"/>
    </source>
</evidence>
<dbReference type="AlphaFoldDB" id="A0AAV6TVV4"/>
<proteinExistence type="predicted"/>
<organism evidence="2 3">
    <name type="scientific">Oedothorax gibbosus</name>
    <dbReference type="NCBI Taxonomy" id="931172"/>
    <lineage>
        <taxon>Eukaryota</taxon>
        <taxon>Metazoa</taxon>
        <taxon>Ecdysozoa</taxon>
        <taxon>Arthropoda</taxon>
        <taxon>Chelicerata</taxon>
        <taxon>Arachnida</taxon>
        <taxon>Araneae</taxon>
        <taxon>Araneomorphae</taxon>
        <taxon>Entelegynae</taxon>
        <taxon>Araneoidea</taxon>
        <taxon>Linyphiidae</taxon>
        <taxon>Erigoninae</taxon>
        <taxon>Oedothorax</taxon>
    </lineage>
</organism>
<feature type="compositionally biased region" description="Low complexity" evidence="1">
    <location>
        <begin position="53"/>
        <end position="66"/>
    </location>
</feature>
<reference evidence="2 3" key="1">
    <citation type="journal article" date="2022" name="Nat. Ecol. Evol.">
        <title>A masculinizing supergene underlies an exaggerated male reproductive morph in a spider.</title>
        <authorList>
            <person name="Hendrickx F."/>
            <person name="De Corte Z."/>
            <person name="Sonet G."/>
            <person name="Van Belleghem S.M."/>
            <person name="Kostlbacher S."/>
            <person name="Vangestel C."/>
        </authorList>
    </citation>
    <scope>NUCLEOTIDE SEQUENCE [LARGE SCALE GENOMIC DNA]</scope>
    <source>
        <strain evidence="2">W744_W776</strain>
    </source>
</reference>
<sequence length="66" mass="7165">MTKHPGYRCRCCGFTECGSCYDNVPFTSSSDDDDVDDVDYMGSDSGVDDEGDLSTQPLLLQSQSTP</sequence>
<dbReference type="Proteomes" id="UP000827092">
    <property type="component" value="Unassembled WGS sequence"/>
</dbReference>